<dbReference type="EMBL" id="AEUX02000006">
    <property type="protein sequence ID" value="EHI69525.1"/>
    <property type="molecule type" value="Genomic_DNA"/>
</dbReference>
<proteinExistence type="inferred from homology"/>
<dbReference type="RefSeq" id="WP_008088964.1">
    <property type="nucleotide sequence ID" value="NZ_AEUX02000006.1"/>
</dbReference>
<keyword evidence="3" id="KW-1185">Reference proteome</keyword>
<dbReference type="HAMAP" id="MF_01526">
    <property type="entry name" value="UPF0342"/>
    <property type="match status" value="1"/>
</dbReference>
<organism evidence="2 3">
    <name type="scientific">Streptococcus ictaluri 707-05</name>
    <dbReference type="NCBI Taxonomy" id="764299"/>
    <lineage>
        <taxon>Bacteria</taxon>
        <taxon>Bacillati</taxon>
        <taxon>Bacillota</taxon>
        <taxon>Bacilli</taxon>
        <taxon>Lactobacillales</taxon>
        <taxon>Streptococcaceae</taxon>
        <taxon>Streptococcus</taxon>
    </lineage>
</organism>
<accession>G5K3U1</accession>
<gene>
    <name evidence="2" type="ORF">STRIC_1463</name>
</gene>
<evidence type="ECO:0000256" key="1">
    <source>
        <dbReference type="HAMAP-Rule" id="MF_01526"/>
    </source>
</evidence>
<dbReference type="Gene3D" id="1.20.1500.10">
    <property type="entry name" value="YheA/YmcA-like"/>
    <property type="match status" value="1"/>
</dbReference>
<dbReference type="NCBIfam" id="NF010209">
    <property type="entry name" value="PRK13676.1-1"/>
    <property type="match status" value="1"/>
</dbReference>
<dbReference type="STRING" id="764299.STRIC_1463"/>
<reference evidence="2 3" key="1">
    <citation type="journal article" date="2014" name="Int. J. Syst. Evol. Microbiol.">
        <title>Phylogenomics and the dynamic genome evolution of the genus Streptococcus.</title>
        <authorList>
            <consortium name="The Broad Institute Genome Sequencing Platform"/>
            <person name="Richards V.P."/>
            <person name="Palmer S.R."/>
            <person name="Pavinski Bitar P.D."/>
            <person name="Qin X."/>
            <person name="Weinstock G.M."/>
            <person name="Highlander S.K."/>
            <person name="Town C.D."/>
            <person name="Burne R.A."/>
            <person name="Stanhope M.J."/>
        </authorList>
    </citation>
    <scope>NUCLEOTIDE SEQUENCE [LARGE SCALE GENOMIC DNA]</scope>
    <source>
        <strain evidence="2 3">707-05</strain>
    </source>
</reference>
<dbReference type="SUPFAM" id="SSF158622">
    <property type="entry name" value="YheA/YmcA-like"/>
    <property type="match status" value="1"/>
</dbReference>
<dbReference type="InterPro" id="IPR010368">
    <property type="entry name" value="Com_YlbF"/>
</dbReference>
<dbReference type="eggNOG" id="COG3679">
    <property type="taxonomic scope" value="Bacteria"/>
</dbReference>
<evidence type="ECO:0000313" key="2">
    <source>
        <dbReference type="EMBL" id="EHI69525.1"/>
    </source>
</evidence>
<dbReference type="Proteomes" id="UP000003330">
    <property type="component" value="Unassembled WGS sequence"/>
</dbReference>
<comment type="similarity">
    <text evidence="1">Belongs to the UPF0342 family.</text>
</comment>
<dbReference type="AlphaFoldDB" id="G5K3U1"/>
<protein>
    <recommendedName>
        <fullName evidence="1">UPF0342 protein STRIC_1463</fullName>
    </recommendedName>
</protein>
<name>G5K3U1_9STRE</name>
<evidence type="ECO:0000313" key="3">
    <source>
        <dbReference type="Proteomes" id="UP000003330"/>
    </source>
</evidence>
<dbReference type="Pfam" id="PF06133">
    <property type="entry name" value="Com_YlbF"/>
    <property type="match status" value="1"/>
</dbReference>
<comment type="caution">
    <text evidence="2">The sequence shown here is derived from an EMBL/GenBank/DDBJ whole genome shotgun (WGS) entry which is preliminary data.</text>
</comment>
<dbReference type="InterPro" id="IPR023378">
    <property type="entry name" value="YheA/YmcA-like_dom_sf"/>
</dbReference>
<sequence length="113" mass="13073">MSQEIYDYANKLERAIRALPEYQKVLTEKEAIKSDTQASQLFDEFIAMQKKLRNLMQTGQMPSQEEQAAIQNLSQKMEANSMLKSYFDAQQALSVYVSDMERIIFGPLKELVK</sequence>
<dbReference type="OrthoDB" id="9811402at2"/>